<name>A0A0A9CD70_ARUDO</name>
<organism evidence="2">
    <name type="scientific">Arundo donax</name>
    <name type="common">Giant reed</name>
    <name type="synonym">Donax arundinaceus</name>
    <dbReference type="NCBI Taxonomy" id="35708"/>
    <lineage>
        <taxon>Eukaryota</taxon>
        <taxon>Viridiplantae</taxon>
        <taxon>Streptophyta</taxon>
        <taxon>Embryophyta</taxon>
        <taxon>Tracheophyta</taxon>
        <taxon>Spermatophyta</taxon>
        <taxon>Magnoliopsida</taxon>
        <taxon>Liliopsida</taxon>
        <taxon>Poales</taxon>
        <taxon>Poaceae</taxon>
        <taxon>PACMAD clade</taxon>
        <taxon>Arundinoideae</taxon>
        <taxon>Arundineae</taxon>
        <taxon>Arundo</taxon>
    </lineage>
</organism>
<keyword evidence="1" id="KW-0472">Membrane</keyword>
<dbReference type="AlphaFoldDB" id="A0A0A9CD70"/>
<protein>
    <submittedName>
        <fullName evidence="2">Uncharacterized protein</fullName>
    </submittedName>
</protein>
<feature type="transmembrane region" description="Helical" evidence="1">
    <location>
        <begin position="45"/>
        <end position="62"/>
    </location>
</feature>
<accession>A0A0A9CD70</accession>
<evidence type="ECO:0000256" key="1">
    <source>
        <dbReference type="SAM" id="Phobius"/>
    </source>
</evidence>
<sequence length="76" mass="8826">MMTKLKHCIYLVWWVLLTAEAFSLIVWTVKRAIQTNDGWQSSFPYAITIFLCLNVVATLLFLSHRSTTAKRSYKQA</sequence>
<evidence type="ECO:0000313" key="2">
    <source>
        <dbReference type="EMBL" id="JAD72398.1"/>
    </source>
</evidence>
<keyword evidence="1" id="KW-1133">Transmembrane helix</keyword>
<proteinExistence type="predicted"/>
<keyword evidence="1" id="KW-0812">Transmembrane</keyword>
<reference evidence="2" key="1">
    <citation type="submission" date="2014-09" db="EMBL/GenBank/DDBJ databases">
        <authorList>
            <person name="Magalhaes I.L.F."/>
            <person name="Oliveira U."/>
            <person name="Santos F.R."/>
            <person name="Vidigal T.H.D.A."/>
            <person name="Brescovit A.D."/>
            <person name="Santos A.J."/>
        </authorList>
    </citation>
    <scope>NUCLEOTIDE SEQUENCE</scope>
    <source>
        <tissue evidence="2">Shoot tissue taken approximately 20 cm above the soil surface</tissue>
    </source>
</reference>
<dbReference type="EMBL" id="GBRH01225497">
    <property type="protein sequence ID" value="JAD72398.1"/>
    <property type="molecule type" value="Transcribed_RNA"/>
</dbReference>
<reference evidence="2" key="2">
    <citation type="journal article" date="2015" name="Data Brief">
        <title>Shoot transcriptome of the giant reed, Arundo donax.</title>
        <authorList>
            <person name="Barrero R.A."/>
            <person name="Guerrero F.D."/>
            <person name="Moolhuijzen P."/>
            <person name="Goolsby J.A."/>
            <person name="Tidwell J."/>
            <person name="Bellgard S.E."/>
            <person name="Bellgard M.I."/>
        </authorList>
    </citation>
    <scope>NUCLEOTIDE SEQUENCE</scope>
    <source>
        <tissue evidence="2">Shoot tissue taken approximately 20 cm above the soil surface</tissue>
    </source>
</reference>